<evidence type="ECO:0000256" key="1">
    <source>
        <dbReference type="SAM" id="SignalP"/>
    </source>
</evidence>
<proteinExistence type="predicted"/>
<name>A0AAD4QFH9_9AGAM</name>
<evidence type="ECO:0000313" key="3">
    <source>
        <dbReference type="EMBL" id="KAH8995449.1"/>
    </source>
</evidence>
<dbReference type="Proteomes" id="UP001201163">
    <property type="component" value="Unassembled WGS sequence"/>
</dbReference>
<feature type="domain" description="Expansin-like EG45" evidence="2">
    <location>
        <begin position="49"/>
        <end position="172"/>
    </location>
</feature>
<gene>
    <name evidence="3" type="ORF">EDB92DRAFT_1934069</name>
</gene>
<reference evidence="3" key="1">
    <citation type="submission" date="2022-01" db="EMBL/GenBank/DDBJ databases">
        <title>Comparative genomics reveals a dynamic genome evolution in the ectomycorrhizal milk-cap (Lactarius) mushrooms.</title>
        <authorList>
            <consortium name="DOE Joint Genome Institute"/>
            <person name="Lebreton A."/>
            <person name="Tang N."/>
            <person name="Kuo A."/>
            <person name="LaButti K."/>
            <person name="Drula E."/>
            <person name="Barry K."/>
            <person name="Clum A."/>
            <person name="Lipzen A."/>
            <person name="Mousain D."/>
            <person name="Ng V."/>
            <person name="Wang R."/>
            <person name="Wang X."/>
            <person name="Dai Y."/>
            <person name="Henrissat B."/>
            <person name="Grigoriev I.V."/>
            <person name="Guerin-Laguette A."/>
            <person name="Yu F."/>
            <person name="Martin F.M."/>
        </authorList>
    </citation>
    <scope>NUCLEOTIDE SEQUENCE</scope>
    <source>
        <strain evidence="3">QP</strain>
    </source>
</reference>
<dbReference type="InterPro" id="IPR007112">
    <property type="entry name" value="Expansin/allergen_DPBB_dom"/>
</dbReference>
<dbReference type="Pfam" id="PF22514">
    <property type="entry name" value="EXPB1_D1"/>
    <property type="match status" value="1"/>
</dbReference>
<keyword evidence="4" id="KW-1185">Reference proteome</keyword>
<feature type="chain" id="PRO_5042270204" evidence="1">
    <location>
        <begin position="20"/>
        <end position="205"/>
    </location>
</feature>
<evidence type="ECO:0000259" key="2">
    <source>
        <dbReference type="PROSITE" id="PS50842"/>
    </source>
</evidence>
<dbReference type="EMBL" id="JAKELL010000012">
    <property type="protein sequence ID" value="KAH8995449.1"/>
    <property type="molecule type" value="Genomic_DNA"/>
</dbReference>
<evidence type="ECO:0000313" key="4">
    <source>
        <dbReference type="Proteomes" id="UP001201163"/>
    </source>
</evidence>
<sequence>MKSVLIFICFSFLAGAVHGSSVLEPRTKGDYVQNPSGTASFAFLSGNGYPACGKTVSGYTAAMNQLAFGAPSGLGAGDACGRCFKITGSVDPYSPSDKGPFKSIVVKVTDLCPIQGNVQWCGQTVSNATNSFGQSVHFDLFQKSGASGAFFPSGDGALIGTYKEVPCTNWSGSEGTSLWDGACLADENTGSWPSVGCGNQGTAPS</sequence>
<dbReference type="PROSITE" id="PS50842">
    <property type="entry name" value="EXPANSIN_EG45"/>
    <property type="match status" value="1"/>
</dbReference>
<dbReference type="Gene3D" id="2.40.40.10">
    <property type="entry name" value="RlpA-like domain"/>
    <property type="match status" value="1"/>
</dbReference>
<keyword evidence="1" id="KW-0732">Signal</keyword>
<dbReference type="AlphaFoldDB" id="A0AAD4QFH9"/>
<accession>A0AAD4QFH9</accession>
<feature type="signal peptide" evidence="1">
    <location>
        <begin position="1"/>
        <end position="19"/>
    </location>
</feature>
<comment type="caution">
    <text evidence="3">The sequence shown here is derived from an EMBL/GenBank/DDBJ whole genome shotgun (WGS) entry which is preliminary data.</text>
</comment>
<protein>
    <submittedName>
        <fullName evidence="3">Glycoside hydrolase family 45 protein</fullName>
    </submittedName>
</protein>
<dbReference type="GO" id="GO:0016787">
    <property type="term" value="F:hydrolase activity"/>
    <property type="evidence" value="ECO:0007669"/>
    <property type="project" value="UniProtKB-KW"/>
</dbReference>
<organism evidence="3 4">
    <name type="scientific">Lactarius akahatsu</name>
    <dbReference type="NCBI Taxonomy" id="416441"/>
    <lineage>
        <taxon>Eukaryota</taxon>
        <taxon>Fungi</taxon>
        <taxon>Dikarya</taxon>
        <taxon>Basidiomycota</taxon>
        <taxon>Agaricomycotina</taxon>
        <taxon>Agaricomycetes</taxon>
        <taxon>Russulales</taxon>
        <taxon>Russulaceae</taxon>
        <taxon>Lactarius</taxon>
    </lineage>
</organism>
<dbReference type="SUPFAM" id="SSF50685">
    <property type="entry name" value="Barwin-like endoglucanases"/>
    <property type="match status" value="1"/>
</dbReference>
<keyword evidence="3" id="KW-0378">Hydrolase</keyword>
<dbReference type="InterPro" id="IPR036908">
    <property type="entry name" value="RlpA-like_sf"/>
</dbReference>
<dbReference type="CDD" id="cd22278">
    <property type="entry name" value="DPBB_GH45_endoglucanase"/>
    <property type="match status" value="1"/>
</dbReference>